<dbReference type="OrthoDB" id="9803598at2"/>
<protein>
    <submittedName>
        <fullName evidence="2">Anthranilate synthase subunit I</fullName>
    </submittedName>
</protein>
<comment type="caution">
    <text evidence="2">The sequence shown here is derived from an EMBL/GenBank/DDBJ whole genome shotgun (WGS) entry which is preliminary data.</text>
</comment>
<dbReference type="Gene3D" id="3.60.120.10">
    <property type="entry name" value="Anthranilate synthase"/>
    <property type="match status" value="1"/>
</dbReference>
<dbReference type="RefSeq" id="WP_066892954.1">
    <property type="nucleotide sequence ID" value="NZ_LZDN01000009.1"/>
</dbReference>
<dbReference type="PANTHER" id="PTHR11236:SF50">
    <property type="entry name" value="AMINODEOXYCHORISMATE SYNTHASE COMPONENT 1"/>
    <property type="match status" value="1"/>
</dbReference>
<feature type="domain" description="Chorismate-utilising enzyme C-terminal" evidence="1">
    <location>
        <begin position="186"/>
        <end position="438"/>
    </location>
</feature>
<evidence type="ECO:0000313" key="2">
    <source>
        <dbReference type="EMBL" id="OBX51007.1"/>
    </source>
</evidence>
<dbReference type="Proteomes" id="UP000092671">
    <property type="component" value="Unassembled WGS sequence"/>
</dbReference>
<dbReference type="AlphaFoldDB" id="A0A1B8PK79"/>
<dbReference type="GO" id="GO:0046820">
    <property type="term" value="F:4-amino-4-deoxychorismate synthase activity"/>
    <property type="evidence" value="ECO:0007669"/>
    <property type="project" value="TreeGrafter"/>
</dbReference>
<dbReference type="InterPro" id="IPR015890">
    <property type="entry name" value="Chorismate_C"/>
</dbReference>
<dbReference type="PANTHER" id="PTHR11236">
    <property type="entry name" value="AMINOBENZOATE/ANTHRANILATE SYNTHASE"/>
    <property type="match status" value="1"/>
</dbReference>
<dbReference type="InterPro" id="IPR005801">
    <property type="entry name" value="ADC_synthase"/>
</dbReference>
<reference evidence="2 3" key="1">
    <citation type="submission" date="2016-06" db="EMBL/GenBank/DDBJ databases">
        <title>Draft genome of Moraxella nonliquefaciens CCUG 60284.</title>
        <authorList>
            <person name="Salva-Serra F."/>
            <person name="Engstrom-Jakobsson H."/>
            <person name="Thorell K."/>
            <person name="Gonzales-Siles L."/>
            <person name="Karlsson R."/>
            <person name="Boulund F."/>
            <person name="Engstrand L."/>
            <person name="Kristiansson E."/>
            <person name="Moore E."/>
        </authorList>
    </citation>
    <scope>NUCLEOTIDE SEQUENCE [LARGE SCALE GENOMIC DNA]</scope>
    <source>
        <strain evidence="2 3">CCUG 60284</strain>
    </source>
</reference>
<sequence length="449" mass="50729">MLTHPIDTTHTLSQLVALIITHYPNWQACFLHNAHRPIIGICPTVSWTATFTDTLLIDKHTRHAPPKRYVSTYTDWQDELIAYCQAQAQTATHKGEYMHGLMGFIGYDLPAHELDASITIKAGQPCAYFGHYDIHIKPCDHGFTLIGINTDKQIFDKIKSSLTELLNQALPKRELTQFISSWQRLDYNHAFNKIQKYIKAGDAYQINLTQKWQADLDNLVNHLPHLQDTINAPFAGFLKLGEFEILSVSPELFFEFNKTDDGIDIITKPIKGTRPRHDDASTDNELKNELANSEKDISENLMIVDLLRNDLGKYAHIGTVKTPKRFVIESFQNVHHMVSTINAQLKDVHSLAVLFGSLPAGSITGTPKKRACQIIHELEISARGAYCGVMGYMNFDGTGNWNVLIRTLQKWQNTELWAGGGITTQSDMDSEYQECLDKVGNVIHMMHGK</sequence>
<dbReference type="GO" id="GO:0000162">
    <property type="term" value="P:L-tryptophan biosynthetic process"/>
    <property type="evidence" value="ECO:0007669"/>
    <property type="project" value="TreeGrafter"/>
</dbReference>
<proteinExistence type="predicted"/>
<dbReference type="SUPFAM" id="SSF56322">
    <property type="entry name" value="ADC synthase"/>
    <property type="match status" value="1"/>
</dbReference>
<dbReference type="Pfam" id="PF00425">
    <property type="entry name" value="Chorismate_bind"/>
    <property type="match status" value="1"/>
</dbReference>
<gene>
    <name evidence="2" type="ORF">A9Z60_08470</name>
</gene>
<name>A0A1B8PK79_MORNO</name>
<dbReference type="PRINTS" id="PR00095">
    <property type="entry name" value="ANTSNTHASEI"/>
</dbReference>
<dbReference type="EMBL" id="LZDN01000009">
    <property type="protein sequence ID" value="OBX51007.1"/>
    <property type="molecule type" value="Genomic_DNA"/>
</dbReference>
<accession>A0A1B8PK79</accession>
<evidence type="ECO:0000313" key="3">
    <source>
        <dbReference type="Proteomes" id="UP000092671"/>
    </source>
</evidence>
<dbReference type="InterPro" id="IPR019999">
    <property type="entry name" value="Anth_synth_I-like"/>
</dbReference>
<organism evidence="2 3">
    <name type="scientific">Moraxella nonliquefaciens</name>
    <dbReference type="NCBI Taxonomy" id="478"/>
    <lineage>
        <taxon>Bacteria</taxon>
        <taxon>Pseudomonadati</taxon>
        <taxon>Pseudomonadota</taxon>
        <taxon>Gammaproteobacteria</taxon>
        <taxon>Moraxellales</taxon>
        <taxon>Moraxellaceae</taxon>
        <taxon>Moraxella</taxon>
    </lineage>
</organism>
<evidence type="ECO:0000259" key="1">
    <source>
        <dbReference type="Pfam" id="PF00425"/>
    </source>
</evidence>